<accession>A0A6M0RIP1</accession>
<dbReference type="EMBL" id="QXHD01000004">
    <property type="protein sequence ID" value="NEZ56138.1"/>
    <property type="molecule type" value="Genomic_DNA"/>
</dbReference>
<feature type="coiled-coil region" evidence="1">
    <location>
        <begin position="99"/>
        <end position="152"/>
    </location>
</feature>
<dbReference type="NCBIfam" id="NF038305">
    <property type="entry name" value="HpsJ_fam"/>
    <property type="match status" value="1"/>
</dbReference>
<gene>
    <name evidence="3" type="ORF">DXZ20_10720</name>
</gene>
<evidence type="ECO:0000313" key="3">
    <source>
        <dbReference type="EMBL" id="NEZ56138.1"/>
    </source>
</evidence>
<feature type="transmembrane region" description="Helical" evidence="2">
    <location>
        <begin position="7"/>
        <end position="28"/>
    </location>
</feature>
<keyword evidence="2" id="KW-1133">Transmembrane helix</keyword>
<name>A0A6M0RIP1_9CYAN</name>
<keyword evidence="2" id="KW-0812">Transmembrane</keyword>
<keyword evidence="4" id="KW-1185">Reference proteome</keyword>
<evidence type="ECO:0000256" key="1">
    <source>
        <dbReference type="SAM" id="Coils"/>
    </source>
</evidence>
<feature type="transmembrane region" description="Helical" evidence="2">
    <location>
        <begin position="48"/>
        <end position="64"/>
    </location>
</feature>
<proteinExistence type="predicted"/>
<protein>
    <submittedName>
        <fullName evidence="3">Uncharacterized protein</fullName>
    </submittedName>
</protein>
<keyword evidence="1" id="KW-0175">Coiled coil</keyword>
<evidence type="ECO:0000313" key="4">
    <source>
        <dbReference type="Proteomes" id="UP000481033"/>
    </source>
</evidence>
<dbReference type="InterPro" id="IPR047709">
    <property type="entry name" value="HpsJ-like"/>
</dbReference>
<comment type="caution">
    <text evidence="3">The sequence shown here is derived from an EMBL/GenBank/DDBJ whole genome shotgun (WGS) entry which is preliminary data.</text>
</comment>
<organism evidence="3 4">
    <name type="scientific">Adonisia turfae CCMR0081</name>
    <dbReference type="NCBI Taxonomy" id="2292702"/>
    <lineage>
        <taxon>Bacteria</taxon>
        <taxon>Bacillati</taxon>
        <taxon>Cyanobacteriota</taxon>
        <taxon>Adonisia</taxon>
        <taxon>Adonisia turfae</taxon>
    </lineage>
</organism>
<keyword evidence="2" id="KW-0472">Membrane</keyword>
<feature type="transmembrane region" description="Helical" evidence="2">
    <location>
        <begin position="162"/>
        <end position="183"/>
    </location>
</feature>
<sequence>MPAAKNICLVVGFTCLLGFLVDMLVLATPLNVFALEWRINVMQQVGDRSIVLLLAVGMLLFATFEQRQLKRSLGYACLALGVAFVLSCGVVIRDNLVFQKQALQNINNQEQQIQTQIEQVQAGGSLPENVTLEQLQQASQQLSSQAQALKQNARQGITKNSVASLGNLIAVGLGLVGLGRLGIKRG</sequence>
<feature type="transmembrane region" description="Helical" evidence="2">
    <location>
        <begin position="73"/>
        <end position="92"/>
    </location>
</feature>
<dbReference type="Proteomes" id="UP000481033">
    <property type="component" value="Unassembled WGS sequence"/>
</dbReference>
<reference evidence="3 4" key="1">
    <citation type="journal article" date="2020" name="Microb. Ecol.">
        <title>Ecogenomics of the Marine Benthic Filamentous Cyanobacterium Adonisia.</title>
        <authorList>
            <person name="Walter J.M."/>
            <person name="Coutinho F.H."/>
            <person name="Leomil L."/>
            <person name="Hargreaves P.I."/>
            <person name="Campeao M.E."/>
            <person name="Vieira V.V."/>
            <person name="Silva B.S."/>
            <person name="Fistarol G.O."/>
            <person name="Salomon P.S."/>
            <person name="Sawabe T."/>
            <person name="Mino S."/>
            <person name="Hosokawa M."/>
            <person name="Miyashita H."/>
            <person name="Maruyama F."/>
            <person name="van Verk M.C."/>
            <person name="Dutilh B.E."/>
            <person name="Thompson C.C."/>
            <person name="Thompson F.L."/>
        </authorList>
    </citation>
    <scope>NUCLEOTIDE SEQUENCE [LARGE SCALE GENOMIC DNA]</scope>
    <source>
        <strain evidence="3 4">CCMR0081</strain>
    </source>
</reference>
<evidence type="ECO:0000256" key="2">
    <source>
        <dbReference type="SAM" id="Phobius"/>
    </source>
</evidence>
<dbReference type="AlphaFoldDB" id="A0A6M0RIP1"/>